<keyword evidence="3" id="KW-1185">Reference proteome</keyword>
<gene>
    <name evidence="2" type="ORF">D7Y13_32785</name>
</gene>
<evidence type="ECO:0000313" key="2">
    <source>
        <dbReference type="EMBL" id="RKH94817.1"/>
    </source>
</evidence>
<name>A0ABX9Q895_9BACT</name>
<protein>
    <submittedName>
        <fullName evidence="2">Uncharacterized protein</fullName>
    </submittedName>
</protein>
<comment type="caution">
    <text evidence="2">The sequence shown here is derived from an EMBL/GenBank/DDBJ whole genome shotgun (WGS) entry which is preliminary data.</text>
</comment>
<accession>A0ABX9Q895</accession>
<feature type="region of interest" description="Disordered" evidence="1">
    <location>
        <begin position="168"/>
        <end position="191"/>
    </location>
</feature>
<dbReference type="Proteomes" id="UP000278907">
    <property type="component" value="Unassembled WGS sequence"/>
</dbReference>
<evidence type="ECO:0000313" key="3">
    <source>
        <dbReference type="Proteomes" id="UP000278907"/>
    </source>
</evidence>
<evidence type="ECO:0000256" key="1">
    <source>
        <dbReference type="SAM" id="MobiDB-lite"/>
    </source>
</evidence>
<reference evidence="2 3" key="1">
    <citation type="submission" date="2018-09" db="EMBL/GenBank/DDBJ databases">
        <authorList>
            <person name="Livingstone P.G."/>
            <person name="Whitworth D.E."/>
        </authorList>
    </citation>
    <scope>NUCLEOTIDE SEQUENCE [LARGE SCALE GENOMIC DNA]</scope>
    <source>
        <strain evidence="2 3">CA031B</strain>
    </source>
</reference>
<organism evidence="2 3">
    <name type="scientific">Corallococcus praedator</name>
    <dbReference type="NCBI Taxonomy" id="2316724"/>
    <lineage>
        <taxon>Bacteria</taxon>
        <taxon>Pseudomonadati</taxon>
        <taxon>Myxococcota</taxon>
        <taxon>Myxococcia</taxon>
        <taxon>Myxococcales</taxon>
        <taxon>Cystobacterineae</taxon>
        <taxon>Myxococcaceae</taxon>
        <taxon>Corallococcus</taxon>
    </lineage>
</organism>
<proteinExistence type="predicted"/>
<sequence length="191" mass="20559">MVLGLVAVLFVGQARAEETFILWPLIDMSGVHVTVNVSNGYANIGLTAEALRTLAELTFRRRGIRVLTEKEMYSAEGMPQAHISVNLLSASDGMVVYTTRLSLRQNVTGSNGRAIATAETWTDAGSLGIAHRLELLGVIRSSVEQMAEKLSNDYLKANPPKPVVEKELLGEANEAASKKKPASPPKSSGVR</sequence>
<dbReference type="EMBL" id="RAWI01000366">
    <property type="protein sequence ID" value="RKH94817.1"/>
    <property type="molecule type" value="Genomic_DNA"/>
</dbReference>